<reference evidence="1 2" key="1">
    <citation type="submission" date="2023-03" db="EMBL/GenBank/DDBJ databases">
        <title>WGS of Methanotrichaceae archaeon Mx.</title>
        <authorList>
            <person name="Sorokin D.Y."/>
            <person name="Merkel A.Y."/>
        </authorList>
    </citation>
    <scope>NUCLEOTIDE SEQUENCE [LARGE SCALE GENOMIC DNA]</scope>
    <source>
        <strain evidence="1 2">Mx</strain>
    </source>
</reference>
<dbReference type="SUPFAM" id="SSF143100">
    <property type="entry name" value="TTHA1013/TTHA0281-like"/>
    <property type="match status" value="1"/>
</dbReference>
<evidence type="ECO:0000313" key="2">
    <source>
        <dbReference type="Proteomes" id="UP001220010"/>
    </source>
</evidence>
<protein>
    <recommendedName>
        <fullName evidence="3">Type II toxin-antitoxin system HicB family antitoxin</fullName>
    </recommendedName>
</protein>
<evidence type="ECO:0000313" key="1">
    <source>
        <dbReference type="EMBL" id="MDF0591833.1"/>
    </source>
</evidence>
<dbReference type="EMBL" id="JARFPK010000069">
    <property type="protein sequence ID" value="MDF0591833.1"/>
    <property type="molecule type" value="Genomic_DNA"/>
</dbReference>
<name>A0ABT5XAX6_9EURY</name>
<accession>A0ABT5XAX6</accession>
<comment type="caution">
    <text evidence="1">The sequence shown here is derived from an EMBL/GenBank/DDBJ whole genome shotgun (WGS) entry which is preliminary data.</text>
</comment>
<gene>
    <name evidence="1" type="ORF">P0O15_11765</name>
</gene>
<keyword evidence="2" id="KW-1185">Reference proteome</keyword>
<dbReference type="Proteomes" id="UP001220010">
    <property type="component" value="Unassembled WGS sequence"/>
</dbReference>
<dbReference type="InterPro" id="IPR035069">
    <property type="entry name" value="TTHA1013/TTHA0281-like"/>
</dbReference>
<dbReference type="Gene3D" id="3.30.160.250">
    <property type="match status" value="1"/>
</dbReference>
<dbReference type="RefSeq" id="WP_316967558.1">
    <property type="nucleotide sequence ID" value="NZ_JARFPK010000069.1"/>
</dbReference>
<proteinExistence type="predicted"/>
<organism evidence="1 2">
    <name type="scientific">Candidatus Methanocrinis natronophilus</name>
    <dbReference type="NCBI Taxonomy" id="3033396"/>
    <lineage>
        <taxon>Archaea</taxon>
        <taxon>Methanobacteriati</taxon>
        <taxon>Methanobacteriota</taxon>
        <taxon>Stenosarchaea group</taxon>
        <taxon>Methanomicrobia</taxon>
        <taxon>Methanotrichales</taxon>
        <taxon>Methanotrichaceae</taxon>
        <taxon>Methanocrinis</taxon>
    </lineage>
</organism>
<evidence type="ECO:0008006" key="3">
    <source>
        <dbReference type="Google" id="ProtNLM"/>
    </source>
</evidence>
<sequence length="88" mass="9946">MARRIVLRAEFFREDAFFVGLAPELDVSSFGESLDEAKRSLEEAVLAFLEECEAMGTLDEVLQEAGFRWEGDLWIPRPPRAAQLLSLS</sequence>